<dbReference type="Gene3D" id="3.40.50.300">
    <property type="entry name" value="P-loop containing nucleotide triphosphate hydrolases"/>
    <property type="match status" value="1"/>
</dbReference>
<evidence type="ECO:0000313" key="1">
    <source>
        <dbReference type="EMBL" id="MCP1384443.1"/>
    </source>
</evidence>
<gene>
    <name evidence="1" type="ORF">NCI00_18540</name>
</gene>
<keyword evidence="2" id="KW-1185">Reference proteome</keyword>
<proteinExistence type="predicted"/>
<reference evidence="1 2" key="1">
    <citation type="submission" date="2022-06" db="EMBL/GenBank/DDBJ databases">
        <title>Runella sp. S5 genome sequencing.</title>
        <authorList>
            <person name="Park S."/>
        </authorList>
    </citation>
    <scope>NUCLEOTIDE SEQUENCE [LARGE SCALE GENOMIC DNA]</scope>
    <source>
        <strain evidence="1 2">S5</strain>
    </source>
</reference>
<sequence length="525" mass="60581">MSATNILNVRVNAKQLTFLQAVSTNQADFIQPDPKNPTYGQAYQDGLRACFQGARGSGKTNVLLRLLAESSFELPGALAGLAGKTFKQVQDIVLSQAKTVWEEYGLIEFNTKYKDFGHYVVNCRPPAHWPKPHNSPKAFENTITFCNGYTIIMISADRPETQRGLNLDQLFIDESATISREFMKVIRPTVRANKFKYSDPRPERNGTYNHPLHWLVCDFTSAPWLPEGKWIYQTRDKARENPNRFFWIESTAYDNLEFLPGNFIESQREDLTPSQFDVEILNIPYNKIEGGFYSAFSASTHSYDKTYRYVWNATTGKSDEIRLDYDPERALEISFDFNSKFTSMVVAQDFGDEFRFIDCFYVKSSTTTLIDSLMGMFHGKYGKHKKKKVTLYGDASGKVVPPDKTKSIYQQIRETFTGWSYTEKVRGYNVKYKFRYKVINTLLLEQKPELPRIRMSQDNCKPLIISIESAPIDSKYEKDKTSERRKNFPQEFATHLSDAFDYLLYEKFSKKVLVSSRRTTGIIAH</sequence>
<comment type="caution">
    <text evidence="1">The sequence shown here is derived from an EMBL/GenBank/DDBJ whole genome shotgun (WGS) entry which is preliminary data.</text>
</comment>
<dbReference type="Proteomes" id="UP001204772">
    <property type="component" value="Unassembled WGS sequence"/>
</dbReference>
<name>A0ABT1FRQ6_9BACT</name>
<evidence type="ECO:0008006" key="3">
    <source>
        <dbReference type="Google" id="ProtNLM"/>
    </source>
</evidence>
<dbReference type="RefSeq" id="WP_253529990.1">
    <property type="nucleotide sequence ID" value="NZ_JAMZEL010000008.1"/>
</dbReference>
<evidence type="ECO:0000313" key="2">
    <source>
        <dbReference type="Proteomes" id="UP001204772"/>
    </source>
</evidence>
<protein>
    <recommendedName>
        <fullName evidence="3">Terminase-like family protein</fullName>
    </recommendedName>
</protein>
<organism evidence="1 2">
    <name type="scientific">Runella salmonicolor</name>
    <dbReference type="NCBI Taxonomy" id="2950278"/>
    <lineage>
        <taxon>Bacteria</taxon>
        <taxon>Pseudomonadati</taxon>
        <taxon>Bacteroidota</taxon>
        <taxon>Cytophagia</taxon>
        <taxon>Cytophagales</taxon>
        <taxon>Spirosomataceae</taxon>
        <taxon>Runella</taxon>
    </lineage>
</organism>
<accession>A0ABT1FRQ6</accession>
<dbReference type="InterPro" id="IPR027417">
    <property type="entry name" value="P-loop_NTPase"/>
</dbReference>
<dbReference type="EMBL" id="JAMZEL010000008">
    <property type="protein sequence ID" value="MCP1384443.1"/>
    <property type="molecule type" value="Genomic_DNA"/>
</dbReference>